<proteinExistence type="predicted"/>
<evidence type="ECO:0000313" key="4">
    <source>
        <dbReference type="Proteomes" id="UP000194266"/>
    </source>
</evidence>
<gene>
    <name evidence="3" type="ORF">OQI_07265</name>
</gene>
<feature type="region of interest" description="Disordered" evidence="1">
    <location>
        <begin position="18"/>
        <end position="43"/>
    </location>
</feature>
<sequence length="204" mass="21549">MTTGTTFEDRLLAELHREIDRRASGTSDPTATPAPSPGRRPTALTAPRLGIVALVCAAVTGAWVLMPGSPAESPAYAVEPHPDGSVTVTVNDISLGGGLQDGLAERLKEQGIHVAVDEVPNGHECTRPRGKTIRGHFDRSGGEGPIWTIDLRRGDSLAFERIGQRQPDGSIQRVVSFYGVRGRIAPCDPVPAPEPGPAEPSGLR</sequence>
<keyword evidence="2" id="KW-1133">Transmembrane helix</keyword>
<feature type="region of interest" description="Disordered" evidence="1">
    <location>
        <begin position="185"/>
        <end position="204"/>
    </location>
</feature>
<dbReference type="Proteomes" id="UP000194266">
    <property type="component" value="Unassembled WGS sequence"/>
</dbReference>
<dbReference type="RefSeq" id="WP_086168512.1">
    <property type="nucleotide sequence ID" value="NZ_MRYD01000024.1"/>
</dbReference>
<dbReference type="EMBL" id="MRYD01000024">
    <property type="protein sequence ID" value="OSZ61063.1"/>
    <property type="molecule type" value="Genomic_DNA"/>
</dbReference>
<keyword evidence="4" id="KW-1185">Reference proteome</keyword>
<evidence type="ECO:0000313" key="3">
    <source>
        <dbReference type="EMBL" id="OSZ61063.1"/>
    </source>
</evidence>
<name>A0ABX3YPG2_9ACTN</name>
<protein>
    <submittedName>
        <fullName evidence="3">Uncharacterized protein</fullName>
    </submittedName>
</protein>
<keyword evidence="2" id="KW-0472">Membrane</keyword>
<feature type="transmembrane region" description="Helical" evidence="2">
    <location>
        <begin position="49"/>
        <end position="66"/>
    </location>
</feature>
<feature type="compositionally biased region" description="Pro residues" evidence="1">
    <location>
        <begin position="188"/>
        <end position="198"/>
    </location>
</feature>
<keyword evidence="2" id="KW-0812">Transmembrane</keyword>
<evidence type="ECO:0000256" key="1">
    <source>
        <dbReference type="SAM" id="MobiDB-lite"/>
    </source>
</evidence>
<comment type="caution">
    <text evidence="3">The sequence shown here is derived from an EMBL/GenBank/DDBJ whole genome shotgun (WGS) entry which is preliminary data.</text>
</comment>
<reference evidence="3 4" key="1">
    <citation type="submission" date="2016-12" db="EMBL/GenBank/DDBJ databases">
        <title>Genome Mining:The Detection of Biosynthetic Gene Clusters to Aid in the Expression of Curamycin A produced by Streptomyces sp. strain CZA14.</title>
        <authorList>
            <person name="Durrell K.A."/>
            <person name="Kirby B.M."/>
            <person name="Khan W."/>
            <person name="Mthethwa T."/>
            <person name="Le Roes-Hill M."/>
        </authorList>
    </citation>
    <scope>NUCLEOTIDE SEQUENCE [LARGE SCALE GENOMIC DNA]</scope>
    <source>
        <strain evidence="3 4">CZA14</strain>
    </source>
</reference>
<accession>A0ABX3YPG2</accession>
<organism evidence="3 4">
    <name type="scientific">Streptomyces pharetrae CZA14</name>
    <dbReference type="NCBI Taxonomy" id="1144883"/>
    <lineage>
        <taxon>Bacteria</taxon>
        <taxon>Bacillati</taxon>
        <taxon>Actinomycetota</taxon>
        <taxon>Actinomycetes</taxon>
        <taxon>Kitasatosporales</taxon>
        <taxon>Streptomycetaceae</taxon>
        <taxon>Streptomyces</taxon>
    </lineage>
</organism>
<evidence type="ECO:0000256" key="2">
    <source>
        <dbReference type="SAM" id="Phobius"/>
    </source>
</evidence>